<dbReference type="PANTHER" id="PTHR34139">
    <property type="entry name" value="UPF0331 PROTEIN MJ0127"/>
    <property type="match status" value="1"/>
</dbReference>
<dbReference type="OrthoDB" id="4829434at2"/>
<evidence type="ECO:0000313" key="8">
    <source>
        <dbReference type="Proteomes" id="UP000248925"/>
    </source>
</evidence>
<dbReference type="AlphaFoldDB" id="A0A2W4ESE8"/>
<evidence type="ECO:0000256" key="6">
    <source>
        <dbReference type="ARBA" id="ARBA00024207"/>
    </source>
</evidence>
<dbReference type="EMBL" id="PCDP01000035">
    <property type="protein sequence ID" value="PZM13893.1"/>
    <property type="molecule type" value="Genomic_DNA"/>
</dbReference>
<sequence>MSSEGLQGYLDRMHEAASDVSKFIEGMEKDAFLKDVIMQRAIGMSLLMVGEVATRIIEVYPEFVEEHSELQWRQIRGMRNRIAHGYFDIDLGLVWDTAKKAIPDLLDKLYLIRHWQAEGE</sequence>
<dbReference type="Proteomes" id="UP000248925">
    <property type="component" value="Unassembled WGS sequence"/>
</dbReference>
<dbReference type="PANTHER" id="PTHR34139:SF1">
    <property type="entry name" value="RNASE MJ1380-RELATED"/>
    <property type="match status" value="1"/>
</dbReference>
<dbReference type="GO" id="GO:0004540">
    <property type="term" value="F:RNA nuclease activity"/>
    <property type="evidence" value="ECO:0007669"/>
    <property type="project" value="InterPro"/>
</dbReference>
<dbReference type="RefSeq" id="WP_111160744.1">
    <property type="nucleotide sequence ID" value="NZ_PCDP01000035.1"/>
</dbReference>
<dbReference type="Gene3D" id="1.20.120.580">
    <property type="entry name" value="bsu32300-like"/>
    <property type="match status" value="1"/>
</dbReference>
<reference evidence="7 8" key="1">
    <citation type="journal article" date="2018" name="Sci. Rep.">
        <title>Rhizobium tumorigenes sp. nov., a novel plant tumorigenic bacterium isolated from cane gall tumors on thornless blackberry.</title>
        <authorList>
            <person name="Kuzmanovi N."/>
            <person name="Smalla K."/>
            <person name="Gronow S."/>
            <person name="PuBawska J."/>
        </authorList>
    </citation>
    <scope>NUCLEOTIDE SEQUENCE [LARGE SCALE GENOMIC DNA]</scope>
    <source>
        <strain evidence="7 8">CCBAU 85046</strain>
    </source>
</reference>
<keyword evidence="3" id="KW-0540">Nuclease</keyword>
<proteinExistence type="inferred from homology"/>
<name>A0A2W4ESE8_9HYPH</name>
<keyword evidence="1" id="KW-0597">Phosphoprotein</keyword>
<keyword evidence="2" id="KW-1277">Toxin-antitoxin system</keyword>
<protein>
    <recommendedName>
        <fullName evidence="9">DUF86 domain-containing protein</fullName>
    </recommendedName>
</protein>
<organism evidence="7 8">
    <name type="scientific">Rhizobium tubonense</name>
    <dbReference type="NCBI Taxonomy" id="484088"/>
    <lineage>
        <taxon>Bacteria</taxon>
        <taxon>Pseudomonadati</taxon>
        <taxon>Pseudomonadota</taxon>
        <taxon>Alphaproteobacteria</taxon>
        <taxon>Hyphomicrobiales</taxon>
        <taxon>Rhizobiaceae</taxon>
        <taxon>Rhizobium/Agrobacterium group</taxon>
        <taxon>Rhizobium</taxon>
    </lineage>
</organism>
<keyword evidence="8" id="KW-1185">Reference proteome</keyword>
<evidence type="ECO:0000256" key="2">
    <source>
        <dbReference type="ARBA" id="ARBA00022649"/>
    </source>
</evidence>
<gene>
    <name evidence="7" type="ORF">CPY51_13620</name>
</gene>
<evidence type="ECO:0008006" key="9">
    <source>
        <dbReference type="Google" id="ProtNLM"/>
    </source>
</evidence>
<dbReference type="GO" id="GO:0000166">
    <property type="term" value="F:nucleotide binding"/>
    <property type="evidence" value="ECO:0007669"/>
    <property type="project" value="UniProtKB-KW"/>
</dbReference>
<accession>A0A2W4ESE8</accession>
<evidence type="ECO:0000256" key="5">
    <source>
        <dbReference type="ARBA" id="ARBA00022801"/>
    </source>
</evidence>
<keyword evidence="5" id="KW-0378">Hydrolase</keyword>
<dbReference type="InterPro" id="IPR008201">
    <property type="entry name" value="HepT-like"/>
</dbReference>
<comment type="caution">
    <text evidence="7">The sequence shown here is derived from an EMBL/GenBank/DDBJ whole genome shotgun (WGS) entry which is preliminary data.</text>
</comment>
<evidence type="ECO:0000256" key="1">
    <source>
        <dbReference type="ARBA" id="ARBA00022553"/>
    </source>
</evidence>
<evidence type="ECO:0000313" key="7">
    <source>
        <dbReference type="EMBL" id="PZM13893.1"/>
    </source>
</evidence>
<dbReference type="InterPro" id="IPR051813">
    <property type="entry name" value="HepT_RNase_toxin"/>
</dbReference>
<comment type="similarity">
    <text evidence="6">Belongs to the HepT RNase toxin family.</text>
</comment>
<keyword evidence="4" id="KW-0547">Nucleotide-binding</keyword>
<dbReference type="GO" id="GO:0016787">
    <property type="term" value="F:hydrolase activity"/>
    <property type="evidence" value="ECO:0007669"/>
    <property type="project" value="UniProtKB-KW"/>
</dbReference>
<dbReference type="GO" id="GO:0110001">
    <property type="term" value="C:toxin-antitoxin complex"/>
    <property type="evidence" value="ECO:0007669"/>
    <property type="project" value="InterPro"/>
</dbReference>
<evidence type="ECO:0000256" key="4">
    <source>
        <dbReference type="ARBA" id="ARBA00022741"/>
    </source>
</evidence>
<dbReference type="Pfam" id="PF01934">
    <property type="entry name" value="HepT-like"/>
    <property type="match status" value="1"/>
</dbReference>
<dbReference type="InterPro" id="IPR037038">
    <property type="entry name" value="HepT-like_sf"/>
</dbReference>
<evidence type="ECO:0000256" key="3">
    <source>
        <dbReference type="ARBA" id="ARBA00022722"/>
    </source>
</evidence>